<dbReference type="RefSeq" id="WP_318596305.1">
    <property type="nucleotide sequence ID" value="NZ_JAWSTH010000011.1"/>
</dbReference>
<dbReference type="Gene3D" id="3.90.850.10">
    <property type="entry name" value="Fumarylacetoacetase-like, C-terminal domain"/>
    <property type="match status" value="1"/>
</dbReference>
<organism evidence="3 4">
    <name type="scientific">Conexibacter stalactiti</name>
    <dbReference type="NCBI Taxonomy" id="1940611"/>
    <lineage>
        <taxon>Bacteria</taxon>
        <taxon>Bacillati</taxon>
        <taxon>Actinomycetota</taxon>
        <taxon>Thermoleophilia</taxon>
        <taxon>Solirubrobacterales</taxon>
        <taxon>Conexibacteraceae</taxon>
        <taxon>Conexibacter</taxon>
    </lineage>
</organism>
<dbReference type="InterPro" id="IPR036663">
    <property type="entry name" value="Fumarylacetoacetase_C_sf"/>
</dbReference>
<feature type="domain" description="Fumarylacetoacetase-like C-terminal" evidence="2">
    <location>
        <begin position="95"/>
        <end position="257"/>
    </location>
</feature>
<dbReference type="InterPro" id="IPR050772">
    <property type="entry name" value="Hydratase-Decarb/MhpD_sf"/>
</dbReference>
<evidence type="ECO:0000259" key="2">
    <source>
        <dbReference type="Pfam" id="PF01557"/>
    </source>
</evidence>
<keyword evidence="3" id="KW-0378">Hydrolase</keyword>
<dbReference type="Pfam" id="PF01557">
    <property type="entry name" value="FAA_hydrolase"/>
    <property type="match status" value="1"/>
</dbReference>
<name>A0ABU4HL67_9ACTN</name>
<dbReference type="InterPro" id="IPR011234">
    <property type="entry name" value="Fumarylacetoacetase-like_C"/>
</dbReference>
<proteinExistence type="predicted"/>
<evidence type="ECO:0000313" key="4">
    <source>
        <dbReference type="Proteomes" id="UP001284601"/>
    </source>
</evidence>
<reference evidence="4" key="1">
    <citation type="submission" date="2023-07" db="EMBL/GenBank/DDBJ databases">
        <title>Conexibacter stalactiti sp. nov., isolated from stalactites in a lava cave and emended description of the genus Conexibacter.</title>
        <authorList>
            <person name="Lee S.D."/>
        </authorList>
    </citation>
    <scope>NUCLEOTIDE SEQUENCE [LARGE SCALE GENOMIC DNA]</scope>
    <source>
        <strain evidence="4">KCTC 39840</strain>
    </source>
</reference>
<dbReference type="PANTHER" id="PTHR30143:SF0">
    <property type="entry name" value="2-KETO-4-PENTENOATE HYDRATASE"/>
    <property type="match status" value="1"/>
</dbReference>
<evidence type="ECO:0000313" key="3">
    <source>
        <dbReference type="EMBL" id="MDW5594047.1"/>
    </source>
</evidence>
<comment type="caution">
    <text evidence="3">The sequence shown here is derived from an EMBL/GenBank/DDBJ whole genome shotgun (WGS) entry which is preliminary data.</text>
</comment>
<keyword evidence="1" id="KW-0456">Lyase</keyword>
<protein>
    <submittedName>
        <fullName evidence="3">Fumarylacetoacetate hydrolase family protein</fullName>
    </submittedName>
</protein>
<dbReference type="SUPFAM" id="SSF56529">
    <property type="entry name" value="FAH"/>
    <property type="match status" value="1"/>
</dbReference>
<sequence>MSASEPDTTRLAERLREAERTRVACAPLTETDPGLTIAGAYAVQRENTRRRIAEGAIVRGRKVGLTSRAMQEMLGVDEPDFGVLFEEMLLEDGAVIGDELLQPRAEAEIGFLLRRPLRGPGVSSAMAAEAIAAAVATLEIIDSRVRDWQIRLADTIADNASSGRVVLGTRLLPLDRLDARLTGVVVTRNGELAETGAGAAVLGNPVGCVAWLANKLAEFGEGLEAGELILPGAMHRAVDLAPGDVVRAEFSGLGAVTVSAAPTPEGGAA</sequence>
<accession>A0ABU4HL67</accession>
<dbReference type="PANTHER" id="PTHR30143">
    <property type="entry name" value="ACID HYDRATASE"/>
    <property type="match status" value="1"/>
</dbReference>
<dbReference type="EMBL" id="JAWSTH010000011">
    <property type="protein sequence ID" value="MDW5594047.1"/>
    <property type="molecule type" value="Genomic_DNA"/>
</dbReference>
<dbReference type="Proteomes" id="UP001284601">
    <property type="component" value="Unassembled WGS sequence"/>
</dbReference>
<evidence type="ECO:0000256" key="1">
    <source>
        <dbReference type="ARBA" id="ARBA00023239"/>
    </source>
</evidence>
<keyword evidence="4" id="KW-1185">Reference proteome</keyword>
<dbReference type="GO" id="GO:0016787">
    <property type="term" value="F:hydrolase activity"/>
    <property type="evidence" value="ECO:0007669"/>
    <property type="project" value="UniProtKB-KW"/>
</dbReference>
<gene>
    <name evidence="3" type="ORF">R7226_06860</name>
</gene>